<proteinExistence type="predicted"/>
<keyword evidence="2" id="KW-1185">Reference proteome</keyword>
<evidence type="ECO:0000313" key="1">
    <source>
        <dbReference type="EMBL" id="MFC7182633.1"/>
    </source>
</evidence>
<accession>A0ABW2G5V4</accession>
<dbReference type="RefSeq" id="WP_345704303.1">
    <property type="nucleotide sequence ID" value="NZ_BAABKV010000001.1"/>
</dbReference>
<evidence type="ECO:0000313" key="2">
    <source>
        <dbReference type="Proteomes" id="UP001596435"/>
    </source>
</evidence>
<gene>
    <name evidence="1" type="ORF">ACFQMG_24085</name>
</gene>
<sequence>MGSIYDYYAAADDVRALAAFQDGRIDDLFGTVGIKGTDPYTLLGTVQAFLMGASDEEIKADPRFCTLLSDPQDDGRWLVSLPDALRDALASATSSRLGEAATACTLTEDGAWHDAELIADFLVRLADLARDAGQRALYCGMSL</sequence>
<reference evidence="2" key="1">
    <citation type="journal article" date="2019" name="Int. J. Syst. Evol. Microbiol.">
        <title>The Global Catalogue of Microorganisms (GCM) 10K type strain sequencing project: providing services to taxonomists for standard genome sequencing and annotation.</title>
        <authorList>
            <consortium name="The Broad Institute Genomics Platform"/>
            <consortium name="The Broad Institute Genome Sequencing Center for Infectious Disease"/>
            <person name="Wu L."/>
            <person name="Ma J."/>
        </authorList>
    </citation>
    <scope>NUCLEOTIDE SEQUENCE [LARGE SCALE GENOMIC DNA]</scope>
    <source>
        <strain evidence="2">CGMCC 1.12859</strain>
    </source>
</reference>
<comment type="caution">
    <text evidence="1">The sequence shown here is derived from an EMBL/GenBank/DDBJ whole genome shotgun (WGS) entry which is preliminary data.</text>
</comment>
<organism evidence="1 2">
    <name type="scientific">Kitasatospora paranensis</name>
    <dbReference type="NCBI Taxonomy" id="258053"/>
    <lineage>
        <taxon>Bacteria</taxon>
        <taxon>Bacillati</taxon>
        <taxon>Actinomycetota</taxon>
        <taxon>Actinomycetes</taxon>
        <taxon>Kitasatosporales</taxon>
        <taxon>Streptomycetaceae</taxon>
        <taxon>Kitasatospora</taxon>
    </lineage>
</organism>
<protein>
    <submittedName>
        <fullName evidence="1">Uncharacterized protein</fullName>
    </submittedName>
</protein>
<name>A0ABW2G5V4_9ACTN</name>
<dbReference type="Proteomes" id="UP001596435">
    <property type="component" value="Unassembled WGS sequence"/>
</dbReference>
<dbReference type="EMBL" id="JBHTAJ010000050">
    <property type="protein sequence ID" value="MFC7182633.1"/>
    <property type="molecule type" value="Genomic_DNA"/>
</dbReference>